<dbReference type="InterPro" id="IPR013670">
    <property type="entry name" value="EcoEI_R_C_dom"/>
</dbReference>
<feature type="coiled-coil region" evidence="1">
    <location>
        <begin position="167"/>
        <end position="201"/>
    </location>
</feature>
<accession>A0A317N6A0</accession>
<dbReference type="InterPro" id="IPR007409">
    <property type="entry name" value="Restrct_endonuc_type1_HsdR_N"/>
</dbReference>
<dbReference type="PANTHER" id="PTHR47396">
    <property type="entry name" value="TYPE I RESTRICTION ENZYME ECOKI R PROTEIN"/>
    <property type="match status" value="1"/>
</dbReference>
<evidence type="ECO:0000313" key="4">
    <source>
        <dbReference type="EMBL" id="PWV70197.1"/>
    </source>
</evidence>
<dbReference type="PROSITE" id="PS51192">
    <property type="entry name" value="HELICASE_ATP_BIND_1"/>
    <property type="match status" value="1"/>
</dbReference>
<dbReference type="GO" id="GO:0009035">
    <property type="term" value="F:type I site-specific deoxyribonuclease activity"/>
    <property type="evidence" value="ECO:0007669"/>
    <property type="project" value="UniProtKB-EC"/>
</dbReference>
<feature type="domain" description="Helicase ATP-binding" evidence="2">
    <location>
        <begin position="370"/>
        <end position="528"/>
    </location>
</feature>
<comment type="caution">
    <text evidence="4">The sequence shown here is derived from an EMBL/GenBank/DDBJ whole genome shotgun (WGS) entry which is preliminary data.</text>
</comment>
<gene>
    <name evidence="4" type="ORF">DFR69_114164</name>
</gene>
<keyword evidence="5" id="KW-1185">Reference proteome</keyword>
<dbReference type="InterPro" id="IPR027417">
    <property type="entry name" value="P-loop_NTPase"/>
</dbReference>
<sequence length="1154" mass="129723">MPESNFDFLQAEWPDLFTEAARAERSAVGDPRVACFFARRALELAVNWVFKADDTLRMPYRDDLNAKLKEPTLVQVAGSVIVTKMDVVRRRGNVAVHRSGEVPAQDAVNAVGELFHVLYWLGRTYARTEEGKPFDGQRFDTSLIPRPVPAGVQRKKYAEVQQMAADFAAQQAELATERKQRKELDDEVKRLRAEVKAAKAANAKVPDHHDYSEAQTRTQLIDLLLLEAGWALDGADDREYPVTGMPTDSGKGKVDYVLWDDNGKPLAVVEAKRTSKSVESGKYQASLYADALEQQHGQRPIIFYTNGYETQIWDDAFYPPRPVQGFFTKDQLRLLIQRRARRKSLATEPVNEIIAGRHYQKRAIGRIGDAFEKDKQRQALLVMATGTGKTRTVIALVDQLIRAGWVKRVLFLADRQVLVSQATNAFKTHLPSVPTVNLLTEKDNNARVYVSTYPTMLNLINEIDETEQRRFGPGYFDLVVIDEAHRSVYQKYGVIFEHFDSLLVGLTATPKDEIDRNTYRLFHLEEGVPTDAYDLKQAVDEGYLVAPEAKSVPLKFLRTGIRYDELSEDEKDYWEDLEWRDDEDIPDSVDAHALNSFLFNHDTIDQMLLVLMEQGDRVADGERIGKTIIFARNNRHAELIVQRFRVLYPDLPGDFIEMITHSVSHAQSLIDKFENPGKAPHIAVSVDMLDTGLDVPAVANLVFAKAVRTSTKYWQMIGRGTRLCPDLYAPNKDKERFLVFDLCQNVEYFNQDLPTAEGRTQASMSEKVFAARADLLRDIDQLQPPGDRPAEIPDREPTDLPDVRWQLAEHLRVEVAGMDTRNVEVRKQLQHVEKYTELGSWDIVTPEIRVEVGALAGLPTQFKDDDPSPAAKRFDLLAYRLQLARLTGDTGYDALREKVQEIASALLDPGLNTITAIRQRHDFLEDVAGDAWWEDVTVAMLETLRRRLRGLVKAIPPKGAQNPLYTDFQDELGEVADVEMAVLPGGGRGMARFESKVRTYMRSHEDKLAVQKLLRNKQITSADLAELEQIFLDNGFGTAEDIEHAASTHGGLGLFLRSLVGLDASAAAAAFDEFHTGRNLTANQLHYLKLLVDFLTKNGVIDVGALYEPPFKSVAPSGPEDIFAEEDVDRIVAIVKNIRTTAVAGQQEAAAAQG</sequence>
<dbReference type="InterPro" id="IPR006935">
    <property type="entry name" value="Helicase/UvrB_N"/>
</dbReference>
<dbReference type="EMBL" id="QGTL01000014">
    <property type="protein sequence ID" value="PWV70197.1"/>
    <property type="molecule type" value="Genomic_DNA"/>
</dbReference>
<dbReference type="Pfam" id="PF04313">
    <property type="entry name" value="HSDR_N"/>
    <property type="match status" value="1"/>
</dbReference>
<dbReference type="Gene3D" id="3.90.1570.30">
    <property type="match status" value="1"/>
</dbReference>
<proteinExistence type="predicted"/>
<dbReference type="InterPro" id="IPR025285">
    <property type="entry name" value="DUF4145"/>
</dbReference>
<dbReference type="Proteomes" id="UP000246410">
    <property type="component" value="Unassembled WGS sequence"/>
</dbReference>
<dbReference type="Pfam" id="PF04851">
    <property type="entry name" value="ResIII"/>
    <property type="match status" value="1"/>
</dbReference>
<dbReference type="Pfam" id="PF13643">
    <property type="entry name" value="DUF4145"/>
    <property type="match status" value="1"/>
</dbReference>
<dbReference type="RefSeq" id="WP_110040868.1">
    <property type="nucleotide sequence ID" value="NZ_QGTL01000014.1"/>
</dbReference>
<dbReference type="InterPro" id="IPR001650">
    <property type="entry name" value="Helicase_C-like"/>
</dbReference>
<evidence type="ECO:0000259" key="2">
    <source>
        <dbReference type="PROSITE" id="PS51192"/>
    </source>
</evidence>
<dbReference type="Gene3D" id="3.40.50.300">
    <property type="entry name" value="P-loop containing nucleotide triphosphate hydrolases"/>
    <property type="match status" value="2"/>
</dbReference>
<evidence type="ECO:0000313" key="5">
    <source>
        <dbReference type="Proteomes" id="UP000246410"/>
    </source>
</evidence>
<dbReference type="CDD" id="cd18032">
    <property type="entry name" value="DEXHc_RE_I_III_res"/>
    <property type="match status" value="1"/>
</dbReference>
<name>A0A317N6A0_9NOCA</name>
<protein>
    <submittedName>
        <fullName evidence="4">Type I restriction enzyme R subunit</fullName>
    </submittedName>
</protein>
<dbReference type="Pfam" id="PF08463">
    <property type="entry name" value="EcoEI_R_C"/>
    <property type="match status" value="1"/>
</dbReference>
<evidence type="ECO:0000256" key="1">
    <source>
        <dbReference type="SAM" id="Coils"/>
    </source>
</evidence>
<dbReference type="CDD" id="cd18799">
    <property type="entry name" value="SF2_C_EcoAI-like"/>
    <property type="match status" value="1"/>
</dbReference>
<organism evidence="4 5">
    <name type="scientific">Nocardia neocaledoniensis</name>
    <dbReference type="NCBI Taxonomy" id="236511"/>
    <lineage>
        <taxon>Bacteria</taxon>
        <taxon>Bacillati</taxon>
        <taxon>Actinomycetota</taxon>
        <taxon>Actinomycetes</taxon>
        <taxon>Mycobacteriales</taxon>
        <taxon>Nocardiaceae</taxon>
        <taxon>Nocardia</taxon>
    </lineage>
</organism>
<dbReference type="SMART" id="SM00487">
    <property type="entry name" value="DEXDc"/>
    <property type="match status" value="1"/>
</dbReference>
<dbReference type="GO" id="GO:0005829">
    <property type="term" value="C:cytosol"/>
    <property type="evidence" value="ECO:0007669"/>
    <property type="project" value="TreeGrafter"/>
</dbReference>
<dbReference type="PROSITE" id="PS51194">
    <property type="entry name" value="HELICASE_CTER"/>
    <property type="match status" value="1"/>
</dbReference>
<dbReference type="GO" id="GO:0009307">
    <property type="term" value="P:DNA restriction-modification system"/>
    <property type="evidence" value="ECO:0007669"/>
    <property type="project" value="UniProtKB-KW"/>
</dbReference>
<evidence type="ECO:0000259" key="3">
    <source>
        <dbReference type="PROSITE" id="PS51194"/>
    </source>
</evidence>
<dbReference type="InterPro" id="IPR050742">
    <property type="entry name" value="Helicase_Restrict-Modif_Enz"/>
</dbReference>
<feature type="domain" description="Helicase C-terminal" evidence="3">
    <location>
        <begin position="603"/>
        <end position="764"/>
    </location>
</feature>
<dbReference type="PANTHER" id="PTHR47396:SF1">
    <property type="entry name" value="ATP-DEPENDENT HELICASE IRC3-RELATED"/>
    <property type="match status" value="1"/>
</dbReference>
<dbReference type="AlphaFoldDB" id="A0A317N6A0"/>
<keyword evidence="1" id="KW-0175">Coiled coil</keyword>
<dbReference type="Pfam" id="PF00271">
    <property type="entry name" value="Helicase_C"/>
    <property type="match status" value="1"/>
</dbReference>
<dbReference type="GO" id="GO:0005524">
    <property type="term" value="F:ATP binding"/>
    <property type="evidence" value="ECO:0007669"/>
    <property type="project" value="UniProtKB-KW"/>
</dbReference>
<dbReference type="SUPFAM" id="SSF52540">
    <property type="entry name" value="P-loop containing nucleoside triphosphate hydrolases"/>
    <property type="match status" value="1"/>
</dbReference>
<dbReference type="GO" id="GO:0003677">
    <property type="term" value="F:DNA binding"/>
    <property type="evidence" value="ECO:0007669"/>
    <property type="project" value="UniProtKB-KW"/>
</dbReference>
<reference evidence="4 5" key="1">
    <citation type="submission" date="2018-05" db="EMBL/GenBank/DDBJ databases">
        <title>Genomic Encyclopedia of Type Strains, Phase IV (KMG-IV): sequencing the most valuable type-strain genomes for metagenomic binning, comparative biology and taxonomic classification.</title>
        <authorList>
            <person name="Goeker M."/>
        </authorList>
    </citation>
    <scope>NUCLEOTIDE SEQUENCE [LARGE SCALE GENOMIC DNA]</scope>
    <source>
        <strain evidence="4 5">DSM 44717</strain>
    </source>
</reference>
<dbReference type="InterPro" id="IPR014001">
    <property type="entry name" value="Helicase_ATP-bd"/>
</dbReference>